<feature type="non-terminal residue" evidence="2">
    <location>
        <position position="1"/>
    </location>
</feature>
<evidence type="ECO:0000313" key="3">
    <source>
        <dbReference type="Proteomes" id="UP000023152"/>
    </source>
</evidence>
<sequence length="206" mass="22853">KKKKKKADRPKGWYISTNTNNTNTNANVSANANASTNANVNANININTSIDTNNTNANVRTAAKAIPQLKSSSSNHSNTSWRYNLHENSELDLERHTIEVSDSNVDEIMVDVEAANRDSELVAKKKRASGSLSMPTPSQSHFASPSHSRLQSQRNSISESKAKSNFMKRASRSYTSENDEIELEGDELIEMSATEDNDEHKSNKHF</sequence>
<reference evidence="2 3" key="1">
    <citation type="journal article" date="2013" name="Curr. Biol.">
        <title>The Genome of the Foraminiferan Reticulomyxa filosa.</title>
        <authorList>
            <person name="Glockner G."/>
            <person name="Hulsmann N."/>
            <person name="Schleicher M."/>
            <person name="Noegel A.A."/>
            <person name="Eichinger L."/>
            <person name="Gallinger C."/>
            <person name="Pawlowski J."/>
            <person name="Sierra R."/>
            <person name="Euteneuer U."/>
            <person name="Pillet L."/>
            <person name="Moustafa A."/>
            <person name="Platzer M."/>
            <person name="Groth M."/>
            <person name="Szafranski K."/>
            <person name="Schliwa M."/>
        </authorList>
    </citation>
    <scope>NUCLEOTIDE SEQUENCE [LARGE SCALE GENOMIC DNA]</scope>
</reference>
<proteinExistence type="predicted"/>
<dbReference type="EMBL" id="ASPP01017338">
    <property type="protein sequence ID" value="ETO17054.1"/>
    <property type="molecule type" value="Genomic_DNA"/>
</dbReference>
<keyword evidence="3" id="KW-1185">Reference proteome</keyword>
<accession>X6MT93</accession>
<feature type="region of interest" description="Disordered" evidence="1">
    <location>
        <begin position="121"/>
        <end position="206"/>
    </location>
</feature>
<evidence type="ECO:0000313" key="2">
    <source>
        <dbReference type="EMBL" id="ETO17054.1"/>
    </source>
</evidence>
<comment type="caution">
    <text evidence="2">The sequence shown here is derived from an EMBL/GenBank/DDBJ whole genome shotgun (WGS) entry which is preliminary data.</text>
</comment>
<name>X6MT93_RETFI</name>
<dbReference type="Proteomes" id="UP000023152">
    <property type="component" value="Unassembled WGS sequence"/>
</dbReference>
<protein>
    <submittedName>
        <fullName evidence="2">Uncharacterized protein</fullName>
    </submittedName>
</protein>
<feature type="compositionally biased region" description="Polar residues" evidence="1">
    <location>
        <begin position="130"/>
        <end position="159"/>
    </location>
</feature>
<dbReference type="AlphaFoldDB" id="X6MT93"/>
<gene>
    <name evidence="2" type="ORF">RFI_20278</name>
</gene>
<feature type="compositionally biased region" description="Acidic residues" evidence="1">
    <location>
        <begin position="177"/>
        <end position="197"/>
    </location>
</feature>
<organism evidence="2 3">
    <name type="scientific">Reticulomyxa filosa</name>
    <dbReference type="NCBI Taxonomy" id="46433"/>
    <lineage>
        <taxon>Eukaryota</taxon>
        <taxon>Sar</taxon>
        <taxon>Rhizaria</taxon>
        <taxon>Retaria</taxon>
        <taxon>Foraminifera</taxon>
        <taxon>Monothalamids</taxon>
        <taxon>Reticulomyxidae</taxon>
        <taxon>Reticulomyxa</taxon>
    </lineage>
</organism>
<evidence type="ECO:0000256" key="1">
    <source>
        <dbReference type="SAM" id="MobiDB-lite"/>
    </source>
</evidence>